<dbReference type="Proteomes" id="UP001270362">
    <property type="component" value="Unassembled WGS sequence"/>
</dbReference>
<keyword evidence="7" id="KW-1185">Reference proteome</keyword>
<dbReference type="SUPFAM" id="SSF52540">
    <property type="entry name" value="P-loop containing nucleoside triphosphate hydrolases"/>
    <property type="match status" value="1"/>
</dbReference>
<comment type="similarity">
    <text evidence="1">Belongs to the small GTPase superfamily. Ras family.</text>
</comment>
<dbReference type="InterPro" id="IPR051065">
    <property type="entry name" value="Ras-related_GTPase"/>
</dbReference>
<name>A0AAE1C9X0_9PEZI</name>
<comment type="catalytic activity">
    <reaction evidence="4">
        <text>GTP + H2O = GDP + phosphate + H(+)</text>
        <dbReference type="Rhea" id="RHEA:19669"/>
        <dbReference type="ChEBI" id="CHEBI:15377"/>
        <dbReference type="ChEBI" id="CHEBI:15378"/>
        <dbReference type="ChEBI" id="CHEBI:37565"/>
        <dbReference type="ChEBI" id="CHEBI:43474"/>
        <dbReference type="ChEBI" id="CHEBI:58189"/>
        <dbReference type="EC" id="3.6.5.2"/>
    </reaction>
</comment>
<dbReference type="EC" id="3.6.5.2" evidence="2"/>
<dbReference type="PROSITE" id="PS51421">
    <property type="entry name" value="RAS"/>
    <property type="match status" value="1"/>
</dbReference>
<sequence>MVDSFVWTDEEARYIKAVFRWKDADDDAARRQTEHRRHEQQQQKPAGEFRVLVVGAKGTGKTSILTRFGQHTFPGEAHYERGCRRQVELADGQLYTVDALEMPSKHLPSDPMLGQALDITEAAVLVYDVQSAQSLRIATAVAEFICDNVGAREYALMLVGNKTDTHDGDDTNTNTDGDGDGEVKRRVSRAEGAKAAAGLKFWGAESGCCFLEVSAKTGEGVDGIFPRLGKEILRVKRANRLRREQAERIAKQQQLLLAQKAGAPGKKRLGLWKTLSIPFFKRQSAY</sequence>
<keyword evidence="3 6" id="KW-0378">Hydrolase</keyword>
<dbReference type="InterPro" id="IPR001806">
    <property type="entry name" value="Small_GTPase"/>
</dbReference>
<feature type="region of interest" description="Disordered" evidence="5">
    <location>
        <begin position="163"/>
        <end position="183"/>
    </location>
</feature>
<dbReference type="PRINTS" id="PR00449">
    <property type="entry name" value="RASTRNSFRMNG"/>
</dbReference>
<evidence type="ECO:0000313" key="7">
    <source>
        <dbReference type="Proteomes" id="UP001270362"/>
    </source>
</evidence>
<evidence type="ECO:0000256" key="5">
    <source>
        <dbReference type="SAM" id="MobiDB-lite"/>
    </source>
</evidence>
<evidence type="ECO:0000256" key="1">
    <source>
        <dbReference type="ARBA" id="ARBA00008344"/>
    </source>
</evidence>
<dbReference type="Gene3D" id="3.40.50.300">
    <property type="entry name" value="P-loop containing nucleotide triphosphate hydrolases"/>
    <property type="match status" value="1"/>
</dbReference>
<dbReference type="GO" id="GO:0003925">
    <property type="term" value="F:G protein activity"/>
    <property type="evidence" value="ECO:0007669"/>
    <property type="project" value="UniProtKB-EC"/>
</dbReference>
<dbReference type="EMBL" id="JAULSO010000003">
    <property type="protein sequence ID" value="KAK3684886.1"/>
    <property type="molecule type" value="Genomic_DNA"/>
</dbReference>
<reference evidence="6" key="1">
    <citation type="journal article" date="2023" name="Mol. Phylogenet. Evol.">
        <title>Genome-scale phylogeny and comparative genomics of the fungal order Sordariales.</title>
        <authorList>
            <person name="Hensen N."/>
            <person name="Bonometti L."/>
            <person name="Westerberg I."/>
            <person name="Brannstrom I.O."/>
            <person name="Guillou S."/>
            <person name="Cros-Aarteil S."/>
            <person name="Calhoun S."/>
            <person name="Haridas S."/>
            <person name="Kuo A."/>
            <person name="Mondo S."/>
            <person name="Pangilinan J."/>
            <person name="Riley R."/>
            <person name="LaButti K."/>
            <person name="Andreopoulos B."/>
            <person name="Lipzen A."/>
            <person name="Chen C."/>
            <person name="Yan M."/>
            <person name="Daum C."/>
            <person name="Ng V."/>
            <person name="Clum A."/>
            <person name="Steindorff A."/>
            <person name="Ohm R.A."/>
            <person name="Martin F."/>
            <person name="Silar P."/>
            <person name="Natvig D.O."/>
            <person name="Lalanne C."/>
            <person name="Gautier V."/>
            <person name="Ament-Velasquez S.L."/>
            <person name="Kruys A."/>
            <person name="Hutchinson M.I."/>
            <person name="Powell A.J."/>
            <person name="Barry K."/>
            <person name="Miller A.N."/>
            <person name="Grigoriev I.V."/>
            <person name="Debuchy R."/>
            <person name="Gladieux P."/>
            <person name="Hiltunen Thoren M."/>
            <person name="Johannesson H."/>
        </authorList>
    </citation>
    <scope>NUCLEOTIDE SEQUENCE</scope>
    <source>
        <strain evidence="6">CBS 314.62</strain>
    </source>
</reference>
<dbReference type="PANTHER" id="PTHR45704">
    <property type="entry name" value="RAS-LIKE FAMILY MEMBER 11"/>
    <property type="match status" value="1"/>
</dbReference>
<comment type="caution">
    <text evidence="6">The sequence shown here is derived from an EMBL/GenBank/DDBJ whole genome shotgun (WGS) entry which is preliminary data.</text>
</comment>
<evidence type="ECO:0000256" key="4">
    <source>
        <dbReference type="ARBA" id="ARBA00048098"/>
    </source>
</evidence>
<dbReference type="GO" id="GO:0005525">
    <property type="term" value="F:GTP binding"/>
    <property type="evidence" value="ECO:0007669"/>
    <property type="project" value="InterPro"/>
</dbReference>
<dbReference type="AlphaFoldDB" id="A0AAE1C9X0"/>
<evidence type="ECO:0000256" key="3">
    <source>
        <dbReference type="ARBA" id="ARBA00022801"/>
    </source>
</evidence>
<dbReference type="SMART" id="SM00174">
    <property type="entry name" value="RHO"/>
    <property type="match status" value="1"/>
</dbReference>
<dbReference type="Pfam" id="PF00071">
    <property type="entry name" value="Ras"/>
    <property type="match status" value="1"/>
</dbReference>
<evidence type="ECO:0000313" key="6">
    <source>
        <dbReference type="EMBL" id="KAK3684886.1"/>
    </source>
</evidence>
<reference evidence="6" key="2">
    <citation type="submission" date="2023-06" db="EMBL/GenBank/DDBJ databases">
        <authorList>
            <consortium name="Lawrence Berkeley National Laboratory"/>
            <person name="Haridas S."/>
            <person name="Hensen N."/>
            <person name="Bonometti L."/>
            <person name="Westerberg I."/>
            <person name="Brannstrom I.O."/>
            <person name="Guillou S."/>
            <person name="Cros-Aarteil S."/>
            <person name="Calhoun S."/>
            <person name="Kuo A."/>
            <person name="Mondo S."/>
            <person name="Pangilinan J."/>
            <person name="Riley R."/>
            <person name="Labutti K."/>
            <person name="Andreopoulos B."/>
            <person name="Lipzen A."/>
            <person name="Chen C."/>
            <person name="Yanf M."/>
            <person name="Daum C."/>
            <person name="Ng V."/>
            <person name="Clum A."/>
            <person name="Steindorff A."/>
            <person name="Ohm R."/>
            <person name="Martin F."/>
            <person name="Silar P."/>
            <person name="Natvig D."/>
            <person name="Lalanne C."/>
            <person name="Gautier V."/>
            <person name="Ament-Velasquez S.L."/>
            <person name="Kruys A."/>
            <person name="Hutchinson M.I."/>
            <person name="Powell A.J."/>
            <person name="Barry K."/>
            <person name="Miller A.N."/>
            <person name="Grigoriev I.V."/>
            <person name="Debuchy R."/>
            <person name="Gladieux P."/>
            <person name="Thoren M.H."/>
            <person name="Johannesson H."/>
        </authorList>
    </citation>
    <scope>NUCLEOTIDE SEQUENCE</scope>
    <source>
        <strain evidence="6">CBS 314.62</strain>
    </source>
</reference>
<evidence type="ECO:0000256" key="2">
    <source>
        <dbReference type="ARBA" id="ARBA00011984"/>
    </source>
</evidence>
<dbReference type="PROSITE" id="PS51419">
    <property type="entry name" value="RAB"/>
    <property type="match status" value="1"/>
</dbReference>
<accession>A0AAE1C9X0</accession>
<organism evidence="6 7">
    <name type="scientific">Podospora appendiculata</name>
    <dbReference type="NCBI Taxonomy" id="314037"/>
    <lineage>
        <taxon>Eukaryota</taxon>
        <taxon>Fungi</taxon>
        <taxon>Dikarya</taxon>
        <taxon>Ascomycota</taxon>
        <taxon>Pezizomycotina</taxon>
        <taxon>Sordariomycetes</taxon>
        <taxon>Sordariomycetidae</taxon>
        <taxon>Sordariales</taxon>
        <taxon>Podosporaceae</taxon>
        <taxon>Podospora</taxon>
    </lineage>
</organism>
<protein>
    <recommendedName>
        <fullName evidence="2">small monomeric GTPase</fullName>
        <ecNumber evidence="2">3.6.5.2</ecNumber>
    </recommendedName>
</protein>
<dbReference type="InterPro" id="IPR027417">
    <property type="entry name" value="P-loop_NTPase"/>
</dbReference>
<gene>
    <name evidence="6" type="ORF">B0T22DRAFT_202093</name>
</gene>
<dbReference type="SMART" id="SM00173">
    <property type="entry name" value="RAS"/>
    <property type="match status" value="1"/>
</dbReference>
<dbReference type="SMART" id="SM00175">
    <property type="entry name" value="RAB"/>
    <property type="match status" value="1"/>
</dbReference>
<proteinExistence type="inferred from homology"/>